<dbReference type="InterPro" id="IPR025745">
    <property type="entry name" value="Mrr-like_N_dom"/>
</dbReference>
<gene>
    <name evidence="2" type="ORF">NQT62_00890</name>
</gene>
<name>A0ABT1WBV5_9BURK</name>
<accession>A0ABT1WBV5</accession>
<proteinExistence type="predicted"/>
<evidence type="ECO:0000313" key="3">
    <source>
        <dbReference type="Proteomes" id="UP001204142"/>
    </source>
</evidence>
<dbReference type="RefSeq" id="WP_256762648.1">
    <property type="nucleotide sequence ID" value="NZ_JANIGO010000001.1"/>
</dbReference>
<evidence type="ECO:0000313" key="2">
    <source>
        <dbReference type="EMBL" id="MCQ8894992.1"/>
    </source>
</evidence>
<dbReference type="Proteomes" id="UP001204142">
    <property type="component" value="Unassembled WGS sequence"/>
</dbReference>
<evidence type="ECO:0000259" key="1">
    <source>
        <dbReference type="Pfam" id="PF14338"/>
    </source>
</evidence>
<organism evidence="2 3">
    <name type="scientific">Limnobacter humi</name>
    <dbReference type="NCBI Taxonomy" id="1778671"/>
    <lineage>
        <taxon>Bacteria</taxon>
        <taxon>Pseudomonadati</taxon>
        <taxon>Pseudomonadota</taxon>
        <taxon>Betaproteobacteria</taxon>
        <taxon>Burkholderiales</taxon>
        <taxon>Burkholderiaceae</taxon>
        <taxon>Limnobacter</taxon>
    </lineage>
</organism>
<dbReference type="EMBL" id="JANIGO010000001">
    <property type="protein sequence ID" value="MCQ8894992.1"/>
    <property type="molecule type" value="Genomic_DNA"/>
</dbReference>
<comment type="caution">
    <text evidence="2">The sequence shown here is derived from an EMBL/GenBank/DDBJ whole genome shotgun (WGS) entry which is preliminary data.</text>
</comment>
<protein>
    <recommendedName>
        <fullName evidence="1">Restriction system protein Mrr-like N-terminal domain-containing protein</fullName>
    </recommendedName>
</protein>
<keyword evidence="3" id="KW-1185">Reference proteome</keyword>
<sequence length="191" mass="21406">MPLPKRAFVKVAIVELLQQHGVLPVPEVHRLIAERFSLNAEKAIKLTSQPQYKVEIRWARQELVGEGIIARPEVSGRGHWKLAGTLNALDVYPDEAIPDGPFKEGASKKVAVNRYERNEKARLACLKHYGYSCKACGFNFETAFGVLGRQQIHVHHTMPISTLGVDYQVDPVDHLVPLCHRQCKNDPLAPT</sequence>
<dbReference type="Pfam" id="PF14338">
    <property type="entry name" value="Mrr_N"/>
    <property type="match status" value="1"/>
</dbReference>
<feature type="domain" description="Restriction system protein Mrr-like N-terminal" evidence="1">
    <location>
        <begin position="14"/>
        <end position="82"/>
    </location>
</feature>
<reference evidence="2 3" key="1">
    <citation type="submission" date="2022-07" db="EMBL/GenBank/DDBJ databases">
        <authorList>
            <person name="Xamxidin M."/>
            <person name="Wu M."/>
        </authorList>
    </citation>
    <scope>NUCLEOTIDE SEQUENCE [LARGE SCALE GENOMIC DNA]</scope>
    <source>
        <strain evidence="2 3">NBRC 111650</strain>
    </source>
</reference>